<accession>A0A833RI04</accession>
<keyword evidence="2" id="KW-1185">Reference proteome</keyword>
<name>A0A833RI04_9POAL</name>
<dbReference type="AlphaFoldDB" id="A0A833RI04"/>
<comment type="caution">
    <text evidence="1">The sequence shown here is derived from an EMBL/GenBank/DDBJ whole genome shotgun (WGS) entry which is preliminary data.</text>
</comment>
<dbReference type="EMBL" id="SWLB01000008">
    <property type="protein sequence ID" value="KAF3335303.1"/>
    <property type="molecule type" value="Genomic_DNA"/>
</dbReference>
<evidence type="ECO:0008006" key="3">
    <source>
        <dbReference type="Google" id="ProtNLM"/>
    </source>
</evidence>
<sequence length="118" mass="12927">MEKVNNNKLKLKLIIDKKSDKVLFGEARRDLVDLIFSLLALPLGAFTKLLTKDAIVGSIGEVYDSLSKINGTYILSHGKLPSLLNPPLATTSNYNNNFFLPPSTYQDTSLLTNLAAGM</sequence>
<gene>
    <name evidence="1" type="ORF">FCM35_KLT19810</name>
</gene>
<organism evidence="1 2">
    <name type="scientific">Carex littledalei</name>
    <dbReference type="NCBI Taxonomy" id="544730"/>
    <lineage>
        <taxon>Eukaryota</taxon>
        <taxon>Viridiplantae</taxon>
        <taxon>Streptophyta</taxon>
        <taxon>Embryophyta</taxon>
        <taxon>Tracheophyta</taxon>
        <taxon>Spermatophyta</taxon>
        <taxon>Magnoliopsida</taxon>
        <taxon>Liliopsida</taxon>
        <taxon>Poales</taxon>
        <taxon>Cyperaceae</taxon>
        <taxon>Cyperoideae</taxon>
        <taxon>Cariceae</taxon>
        <taxon>Carex</taxon>
        <taxon>Carex subgen. Euthyceras</taxon>
    </lineage>
</organism>
<proteinExistence type="predicted"/>
<dbReference type="PANTHER" id="PTHR33103">
    <property type="entry name" value="OS01G0153900 PROTEIN"/>
    <property type="match status" value="1"/>
</dbReference>
<reference evidence="1" key="1">
    <citation type="submission" date="2020-01" db="EMBL/GenBank/DDBJ databases">
        <title>Genome sequence of Kobresia littledalei, the first chromosome-level genome in the family Cyperaceae.</title>
        <authorList>
            <person name="Qu G."/>
        </authorList>
    </citation>
    <scope>NUCLEOTIDE SEQUENCE</scope>
    <source>
        <strain evidence="1">C.B.Clarke</strain>
        <tissue evidence="1">Leaf</tissue>
    </source>
</reference>
<evidence type="ECO:0000313" key="2">
    <source>
        <dbReference type="Proteomes" id="UP000623129"/>
    </source>
</evidence>
<dbReference type="InterPro" id="IPR007750">
    <property type="entry name" value="DUF674"/>
</dbReference>
<dbReference type="Pfam" id="PF05056">
    <property type="entry name" value="DUF674"/>
    <property type="match status" value="1"/>
</dbReference>
<protein>
    <recommendedName>
        <fullName evidence="3">DUF674 family protein</fullName>
    </recommendedName>
</protein>
<dbReference type="Proteomes" id="UP000623129">
    <property type="component" value="Unassembled WGS sequence"/>
</dbReference>
<dbReference type="PANTHER" id="PTHR33103:SF19">
    <property type="entry name" value="OS09G0544700 PROTEIN"/>
    <property type="match status" value="1"/>
</dbReference>
<evidence type="ECO:0000313" key="1">
    <source>
        <dbReference type="EMBL" id="KAF3335303.1"/>
    </source>
</evidence>
<dbReference type="OrthoDB" id="2014278at2759"/>